<dbReference type="PANTHER" id="PTHR46758:SF21">
    <property type="entry name" value="MYND-TYPE DOMAIN-CONTAINING PROTEIN"/>
    <property type="match status" value="1"/>
</dbReference>
<dbReference type="Proteomes" id="UP000321393">
    <property type="component" value="Unassembled WGS sequence"/>
</dbReference>
<dbReference type="InterPro" id="IPR036047">
    <property type="entry name" value="F-box-like_dom_sf"/>
</dbReference>
<name>A0A5A7V103_CUCMM</name>
<evidence type="ECO:0000259" key="1">
    <source>
        <dbReference type="Pfam" id="PF12937"/>
    </source>
</evidence>
<organism evidence="2 3">
    <name type="scientific">Cucumis melo var. makuwa</name>
    <name type="common">Oriental melon</name>
    <dbReference type="NCBI Taxonomy" id="1194695"/>
    <lineage>
        <taxon>Eukaryota</taxon>
        <taxon>Viridiplantae</taxon>
        <taxon>Streptophyta</taxon>
        <taxon>Embryophyta</taxon>
        <taxon>Tracheophyta</taxon>
        <taxon>Spermatophyta</taxon>
        <taxon>Magnoliopsida</taxon>
        <taxon>eudicotyledons</taxon>
        <taxon>Gunneridae</taxon>
        <taxon>Pentapetalae</taxon>
        <taxon>rosids</taxon>
        <taxon>fabids</taxon>
        <taxon>Cucurbitales</taxon>
        <taxon>Cucurbitaceae</taxon>
        <taxon>Benincaseae</taxon>
        <taxon>Cucumis</taxon>
    </lineage>
</organism>
<accession>A0A5A7V103</accession>
<reference evidence="2 3" key="1">
    <citation type="submission" date="2019-08" db="EMBL/GenBank/DDBJ databases">
        <title>Draft genome sequences of two oriental melons (Cucumis melo L. var makuwa).</title>
        <authorList>
            <person name="Kwon S.-Y."/>
        </authorList>
    </citation>
    <scope>NUCLEOTIDE SEQUENCE [LARGE SCALE GENOMIC DNA]</scope>
    <source>
        <strain evidence="3">cv. SW 3</strain>
        <tissue evidence="2">Leaf</tissue>
    </source>
</reference>
<sequence>MNNNNKRNRFYPKSDFFDSLPDDLLISILSKLASSASSPSHFINALITCKRFNHLGRHSLVLSKASQRTLGISAKNWSESAHRFLKQCVDAGNVEACYILGMVK</sequence>
<proteinExistence type="predicted"/>
<dbReference type="OrthoDB" id="265717at2759"/>
<gene>
    <name evidence="2" type="ORF">E6C27_scaffold501G001450</name>
</gene>
<dbReference type="STRING" id="1194695.A0A5A7V103"/>
<dbReference type="Pfam" id="PF12937">
    <property type="entry name" value="F-box-like"/>
    <property type="match status" value="1"/>
</dbReference>
<comment type="caution">
    <text evidence="2">The sequence shown here is derived from an EMBL/GenBank/DDBJ whole genome shotgun (WGS) entry which is preliminary data.</text>
</comment>
<dbReference type="Gene3D" id="1.20.1280.50">
    <property type="match status" value="1"/>
</dbReference>
<dbReference type="EMBL" id="SSTE01005103">
    <property type="protein sequence ID" value="KAA0061010.1"/>
    <property type="molecule type" value="Genomic_DNA"/>
</dbReference>
<protein>
    <submittedName>
        <fullName evidence="2">F-box protein</fullName>
    </submittedName>
</protein>
<dbReference type="PANTHER" id="PTHR46758">
    <property type="entry name" value="MYND DOMAIN-CONTAINING"/>
    <property type="match status" value="1"/>
</dbReference>
<evidence type="ECO:0000313" key="2">
    <source>
        <dbReference type="EMBL" id="KAA0061010.1"/>
    </source>
</evidence>
<evidence type="ECO:0000313" key="3">
    <source>
        <dbReference type="Proteomes" id="UP000321393"/>
    </source>
</evidence>
<dbReference type="SUPFAM" id="SSF81383">
    <property type="entry name" value="F-box domain"/>
    <property type="match status" value="1"/>
</dbReference>
<dbReference type="AlphaFoldDB" id="A0A5A7V103"/>
<dbReference type="InterPro" id="IPR044508">
    <property type="entry name" value="At5g50450/At1g67340-like"/>
</dbReference>
<dbReference type="InterPro" id="IPR001810">
    <property type="entry name" value="F-box_dom"/>
</dbReference>
<feature type="domain" description="F-box" evidence="1">
    <location>
        <begin position="17"/>
        <end position="58"/>
    </location>
</feature>